<evidence type="ECO:0000256" key="4">
    <source>
        <dbReference type="SAM" id="SignalP"/>
    </source>
</evidence>
<feature type="compositionally biased region" description="Low complexity" evidence="3">
    <location>
        <begin position="189"/>
        <end position="198"/>
    </location>
</feature>
<dbReference type="CDD" id="cd01450">
    <property type="entry name" value="vWFA_subfamily_ECM"/>
    <property type="match status" value="1"/>
</dbReference>
<evidence type="ECO:0000313" key="6">
    <source>
        <dbReference type="EMBL" id="KAJ7378693.1"/>
    </source>
</evidence>
<proteinExistence type="inferred from homology"/>
<dbReference type="OrthoDB" id="10050293at2759"/>
<keyword evidence="7" id="KW-1185">Reference proteome</keyword>
<dbReference type="Pfam" id="PF13385">
    <property type="entry name" value="Laminin_G_3"/>
    <property type="match status" value="1"/>
</dbReference>
<feature type="compositionally biased region" description="Pro residues" evidence="3">
    <location>
        <begin position="199"/>
        <end position="214"/>
    </location>
</feature>
<dbReference type="PROSITE" id="PS50234">
    <property type="entry name" value="VWFA"/>
    <property type="match status" value="2"/>
</dbReference>
<dbReference type="SUPFAM" id="SSF49899">
    <property type="entry name" value="Concanavalin A-like lectins/glucanases"/>
    <property type="match status" value="1"/>
</dbReference>
<organism evidence="6 7">
    <name type="scientific">Desmophyllum pertusum</name>
    <dbReference type="NCBI Taxonomy" id="174260"/>
    <lineage>
        <taxon>Eukaryota</taxon>
        <taxon>Metazoa</taxon>
        <taxon>Cnidaria</taxon>
        <taxon>Anthozoa</taxon>
        <taxon>Hexacorallia</taxon>
        <taxon>Scleractinia</taxon>
        <taxon>Caryophylliina</taxon>
        <taxon>Caryophylliidae</taxon>
        <taxon>Desmophyllum</taxon>
    </lineage>
</organism>
<feature type="region of interest" description="Disordered" evidence="3">
    <location>
        <begin position="188"/>
        <end position="254"/>
    </location>
</feature>
<evidence type="ECO:0000256" key="3">
    <source>
        <dbReference type="SAM" id="MobiDB-lite"/>
    </source>
</evidence>
<dbReference type="InterPro" id="IPR013320">
    <property type="entry name" value="ConA-like_dom_sf"/>
</dbReference>
<dbReference type="SMART" id="SM00327">
    <property type="entry name" value="VWA"/>
    <property type="match status" value="2"/>
</dbReference>
<dbReference type="Gene3D" id="2.60.120.200">
    <property type="match status" value="1"/>
</dbReference>
<keyword evidence="4" id="KW-0732">Signal</keyword>
<reference evidence="6" key="1">
    <citation type="submission" date="2023-01" db="EMBL/GenBank/DDBJ databases">
        <title>Genome assembly of the deep-sea coral Lophelia pertusa.</title>
        <authorList>
            <person name="Herrera S."/>
            <person name="Cordes E."/>
        </authorList>
    </citation>
    <scope>NUCLEOTIDE SEQUENCE</scope>
    <source>
        <strain evidence="6">USNM1676648</strain>
        <tissue evidence="6">Polyp</tissue>
    </source>
</reference>
<feature type="compositionally biased region" description="Pro residues" evidence="3">
    <location>
        <begin position="228"/>
        <end position="250"/>
    </location>
</feature>
<sequence>MLAILLPSLATWQLTSALSWTLLVDSDDATSGESNSFVALISRSFSISRSRARVGVIVYGSTARMQFGLNSYTNPRSLNRAVMRLRYSRGSRRTGKALELVVGGLFRRSRKKRVLIVLTNGRASDSVRIPSLQIHRAGIETFAIGVGTRANNKELSTIATDPRHIYMVNFNSLNGIAKSIVRKACRAQITTRPTIRPSTPSPTRKPSPTTPTKPSPEVITRPTTRPTPTKPTPPRPRPTPTPPPPGGPPGPKEKVCKPKIDLTFVIDACSANDRFTKANFLRVKNFLTRLIGEFRISVKRVRISLVLYAQSPKLVIRFSSKKSYIIRAINTMKLVCGTRYTGAALQYSYTNIIRRTTRKRVLVLMTTGPSKDDVRGATTLLQRSRVEMFAVGFGRRYSFSELQYIATDRRHVYTAAYRNLESLVTVMKKKICKSDKFITPVKPIKPITRPPRPTRRPPRLGPARALAIYPLQSRIRGKDVGLYGNPAGVLGYVRPATGPDARPGTSYQFYGRRNSYIRFPNRGRLDAKNAITLLAWLYPEGVGPIFRYGVDFSVGRGRSLSMRIFPRGSRNARISPLRTRGVLQYRKWQFVATTYEKRTGETRIYVNGRLVSRKRLPRVRLGTNIPATMGAGGRRYFRGRISCMQVYGRALSRLQIIKLKSRCFRGK</sequence>
<feature type="chain" id="PRO_5040819020" description="VWFA domain-containing protein" evidence="4">
    <location>
        <begin position="18"/>
        <end position="667"/>
    </location>
</feature>
<gene>
    <name evidence="6" type="ORF">OS493_021273</name>
</gene>
<accession>A0A9W9ZBF2</accession>
<dbReference type="Gene3D" id="3.40.50.410">
    <property type="entry name" value="von Willebrand factor, type A domain"/>
    <property type="match status" value="2"/>
</dbReference>
<comment type="caution">
    <text evidence="6">The sequence shown here is derived from an EMBL/GenBank/DDBJ whole genome shotgun (WGS) entry which is preliminary data.</text>
</comment>
<protein>
    <recommendedName>
        <fullName evidence="5">VWFA domain-containing protein</fullName>
    </recommendedName>
</protein>
<evidence type="ECO:0000259" key="5">
    <source>
        <dbReference type="PROSITE" id="PS50234"/>
    </source>
</evidence>
<keyword evidence="1" id="KW-0379">Hydroxylation</keyword>
<feature type="signal peptide" evidence="4">
    <location>
        <begin position="1"/>
        <end position="17"/>
    </location>
</feature>
<dbReference type="AlphaFoldDB" id="A0A9W9ZBF2"/>
<feature type="compositionally biased region" description="Low complexity" evidence="3">
    <location>
        <begin position="215"/>
        <end position="227"/>
    </location>
</feature>
<dbReference type="PANTHER" id="PTHR24020:SF20">
    <property type="entry name" value="PH DOMAIN-CONTAINING PROTEIN"/>
    <property type="match status" value="1"/>
</dbReference>
<dbReference type="Proteomes" id="UP001163046">
    <property type="component" value="Unassembled WGS sequence"/>
</dbReference>
<evidence type="ECO:0000256" key="2">
    <source>
        <dbReference type="ARBA" id="ARBA00049648"/>
    </source>
</evidence>
<feature type="domain" description="VWFA" evidence="5">
    <location>
        <begin position="36"/>
        <end position="180"/>
    </location>
</feature>
<evidence type="ECO:0000256" key="1">
    <source>
        <dbReference type="ARBA" id="ARBA00023278"/>
    </source>
</evidence>
<evidence type="ECO:0000313" key="7">
    <source>
        <dbReference type="Proteomes" id="UP001163046"/>
    </source>
</evidence>
<comment type="similarity">
    <text evidence="2">Belongs to the fibril-associated collagens with interrupted helices (FACIT) family.</text>
</comment>
<dbReference type="SUPFAM" id="SSF53300">
    <property type="entry name" value="vWA-like"/>
    <property type="match status" value="2"/>
</dbReference>
<dbReference type="InterPro" id="IPR050525">
    <property type="entry name" value="ECM_Assembly_Org"/>
</dbReference>
<feature type="domain" description="VWFA" evidence="5">
    <location>
        <begin position="261"/>
        <end position="431"/>
    </location>
</feature>
<dbReference type="PANTHER" id="PTHR24020">
    <property type="entry name" value="COLLAGEN ALPHA"/>
    <property type="match status" value="1"/>
</dbReference>
<dbReference type="Pfam" id="PF00092">
    <property type="entry name" value="VWA"/>
    <property type="match status" value="2"/>
</dbReference>
<name>A0A9W9ZBF2_9CNID</name>
<dbReference type="EMBL" id="MU826363">
    <property type="protein sequence ID" value="KAJ7378693.1"/>
    <property type="molecule type" value="Genomic_DNA"/>
</dbReference>
<dbReference type="InterPro" id="IPR002035">
    <property type="entry name" value="VWF_A"/>
</dbReference>
<dbReference type="InterPro" id="IPR036465">
    <property type="entry name" value="vWFA_dom_sf"/>
</dbReference>